<reference evidence="3" key="1">
    <citation type="submission" date="2017-01" db="EMBL/GenBank/DDBJ databases">
        <title>A deep insight into the sialotranscriptome of adult male and female Cluex tarsalis mosquitoes.</title>
        <authorList>
            <person name="Ribeiro J.M."/>
            <person name="Moreira F."/>
            <person name="Bernard K.A."/>
            <person name="Calvo E."/>
        </authorList>
    </citation>
    <scope>NUCLEOTIDE SEQUENCE</scope>
    <source>
        <strain evidence="3">Kern County</strain>
        <tissue evidence="3">Salivary glands</tissue>
    </source>
</reference>
<evidence type="ECO:0000256" key="2">
    <source>
        <dbReference type="SAM" id="SignalP"/>
    </source>
</evidence>
<dbReference type="InterPro" id="IPR035810">
    <property type="entry name" value="PEBP_euk"/>
</dbReference>
<dbReference type="Pfam" id="PF01161">
    <property type="entry name" value="PBP"/>
    <property type="match status" value="1"/>
</dbReference>
<dbReference type="InterPro" id="IPR001858">
    <property type="entry name" value="Phosphatidylethanolamine-bd_CS"/>
</dbReference>
<dbReference type="PANTHER" id="PTHR11362:SF82">
    <property type="entry name" value="PHOSPHATIDYLETHANOLAMINE-BINDING PROTEIN 4"/>
    <property type="match status" value="1"/>
</dbReference>
<sequence>MKQLAILFQALFVVGIGAMAKCGVPEAFTAQELVPDIIPEAPPMLAKVSYPSGAEASLGNELTPTQVKDQPTVSWEADPKSLYTLILTDPDAPSRTNPKMREWRHWIVINIPGEDVASGEPVAEYISSAPPQGSGLHRYAFLVYKQQGGKIEFDEPRLNNRNPNRGMFRVAEFAAKYSLGTPIAGNFYQAQYDDYVPQVYASLDSSRK</sequence>
<proteinExistence type="inferred from homology"/>
<feature type="signal peptide" evidence="2">
    <location>
        <begin position="1"/>
        <end position="20"/>
    </location>
</feature>
<evidence type="ECO:0000313" key="3">
    <source>
        <dbReference type="EMBL" id="JAV28246.1"/>
    </source>
</evidence>
<dbReference type="PROSITE" id="PS01220">
    <property type="entry name" value="PBP"/>
    <property type="match status" value="1"/>
</dbReference>
<dbReference type="InterPro" id="IPR008914">
    <property type="entry name" value="PEBP"/>
</dbReference>
<dbReference type="SUPFAM" id="SSF49777">
    <property type="entry name" value="PEBP-like"/>
    <property type="match status" value="1"/>
</dbReference>
<organism evidence="3">
    <name type="scientific">Culex tarsalis</name>
    <name type="common">Encephalitis mosquito</name>
    <dbReference type="NCBI Taxonomy" id="7177"/>
    <lineage>
        <taxon>Eukaryota</taxon>
        <taxon>Metazoa</taxon>
        <taxon>Ecdysozoa</taxon>
        <taxon>Arthropoda</taxon>
        <taxon>Hexapoda</taxon>
        <taxon>Insecta</taxon>
        <taxon>Pterygota</taxon>
        <taxon>Neoptera</taxon>
        <taxon>Endopterygota</taxon>
        <taxon>Diptera</taxon>
        <taxon>Nematocera</taxon>
        <taxon>Culicoidea</taxon>
        <taxon>Culicidae</taxon>
        <taxon>Culicinae</taxon>
        <taxon>Culicini</taxon>
        <taxon>Culex</taxon>
        <taxon>Culex</taxon>
    </lineage>
</organism>
<dbReference type="InterPro" id="IPR036610">
    <property type="entry name" value="PEBP-like_sf"/>
</dbReference>
<keyword evidence="2" id="KW-0732">Signal</keyword>
<name>A0A1Q3FL91_CULTA</name>
<dbReference type="CDD" id="cd00866">
    <property type="entry name" value="PEBP_euk"/>
    <property type="match status" value="1"/>
</dbReference>
<evidence type="ECO:0000256" key="1">
    <source>
        <dbReference type="ARBA" id="ARBA00007091"/>
    </source>
</evidence>
<dbReference type="EMBL" id="GFDL01006799">
    <property type="protein sequence ID" value="JAV28246.1"/>
    <property type="molecule type" value="Transcribed_RNA"/>
</dbReference>
<dbReference type="AlphaFoldDB" id="A0A1Q3FL91"/>
<dbReference type="PANTHER" id="PTHR11362">
    <property type="entry name" value="PHOSPHATIDYLETHANOLAMINE-BINDING PROTEIN"/>
    <property type="match status" value="1"/>
</dbReference>
<accession>A0A1Q3FL91</accession>
<feature type="chain" id="PRO_5012840310" evidence="2">
    <location>
        <begin position="21"/>
        <end position="208"/>
    </location>
</feature>
<comment type="similarity">
    <text evidence="1">Belongs to the phosphatidylethanolamine-binding protein family.</text>
</comment>
<protein>
    <submittedName>
        <fullName evidence="3">Putative phosphatidylethanolamine-binding protein</fullName>
    </submittedName>
</protein>
<dbReference type="Gene3D" id="3.90.280.10">
    <property type="entry name" value="PEBP-like"/>
    <property type="match status" value="1"/>
</dbReference>